<accession>A0A6A6FJJ4</accession>
<dbReference type="OrthoDB" id="5423490at2759"/>
<evidence type="ECO:0000313" key="2">
    <source>
        <dbReference type="Proteomes" id="UP000799539"/>
    </source>
</evidence>
<name>A0A6A6FJJ4_9PEZI</name>
<gene>
    <name evidence="1" type="ORF">CERZMDRAFT_96470</name>
</gene>
<protein>
    <submittedName>
        <fullName evidence="1">Uncharacterized protein</fullName>
    </submittedName>
</protein>
<reference evidence="1" key="1">
    <citation type="journal article" date="2020" name="Stud. Mycol.">
        <title>101 Dothideomycetes genomes: a test case for predicting lifestyles and emergence of pathogens.</title>
        <authorList>
            <person name="Haridas S."/>
            <person name="Albert R."/>
            <person name="Binder M."/>
            <person name="Bloem J."/>
            <person name="Labutti K."/>
            <person name="Salamov A."/>
            <person name="Andreopoulos B."/>
            <person name="Baker S."/>
            <person name="Barry K."/>
            <person name="Bills G."/>
            <person name="Bluhm B."/>
            <person name="Cannon C."/>
            <person name="Castanera R."/>
            <person name="Culley D."/>
            <person name="Daum C."/>
            <person name="Ezra D."/>
            <person name="Gonzalez J."/>
            <person name="Henrissat B."/>
            <person name="Kuo A."/>
            <person name="Liang C."/>
            <person name="Lipzen A."/>
            <person name="Lutzoni F."/>
            <person name="Magnuson J."/>
            <person name="Mondo S."/>
            <person name="Nolan M."/>
            <person name="Ohm R."/>
            <person name="Pangilinan J."/>
            <person name="Park H.-J."/>
            <person name="Ramirez L."/>
            <person name="Alfaro M."/>
            <person name="Sun H."/>
            <person name="Tritt A."/>
            <person name="Yoshinaga Y."/>
            <person name="Zwiers L.-H."/>
            <person name="Turgeon B."/>
            <person name="Goodwin S."/>
            <person name="Spatafora J."/>
            <person name="Crous P."/>
            <person name="Grigoriev I."/>
        </authorList>
    </citation>
    <scope>NUCLEOTIDE SEQUENCE</scope>
    <source>
        <strain evidence="1">SCOH1-5</strain>
    </source>
</reference>
<dbReference type="AlphaFoldDB" id="A0A6A6FJJ4"/>
<keyword evidence="2" id="KW-1185">Reference proteome</keyword>
<sequence length="335" mass="38397">MYIGGGLGPFRHPPVHETITLAALIQSDFMLDPTTTYINLILDKRAEILEFLRGVVWNDDPSNLLFNNQGWFNPDNENYSRGIGKDWAVQFADGAIFDADSTMNGWLGHKNMIARSHFGDLQFLHSMADAPGEAPEETKRKIMMWLQIMYRVALGETSSDVKLRDIKTSSNTLEPFYPLRELFDEGTIPNENDTIHTLLTSNGTYRKVMHDRRALGSCLHLLQDSYARGHCHRELLSDSRPKRYGKVMNFHSFRGQNAEEHQKYDFGDKELDNVNVSDISLYEDMDGCTDAMHASTKMINFWMKKSPWDGEVREWLEDNIFAISPHVTPSNTRVD</sequence>
<proteinExistence type="predicted"/>
<evidence type="ECO:0000313" key="1">
    <source>
        <dbReference type="EMBL" id="KAF2213639.1"/>
    </source>
</evidence>
<dbReference type="Proteomes" id="UP000799539">
    <property type="component" value="Unassembled WGS sequence"/>
</dbReference>
<dbReference type="EMBL" id="ML992670">
    <property type="protein sequence ID" value="KAF2213639.1"/>
    <property type="molecule type" value="Genomic_DNA"/>
</dbReference>
<organism evidence="1 2">
    <name type="scientific">Cercospora zeae-maydis SCOH1-5</name>
    <dbReference type="NCBI Taxonomy" id="717836"/>
    <lineage>
        <taxon>Eukaryota</taxon>
        <taxon>Fungi</taxon>
        <taxon>Dikarya</taxon>
        <taxon>Ascomycota</taxon>
        <taxon>Pezizomycotina</taxon>
        <taxon>Dothideomycetes</taxon>
        <taxon>Dothideomycetidae</taxon>
        <taxon>Mycosphaerellales</taxon>
        <taxon>Mycosphaerellaceae</taxon>
        <taxon>Cercospora</taxon>
    </lineage>
</organism>